<gene>
    <name evidence="2" type="ORF">BMF97_11320</name>
</gene>
<dbReference type="EMBL" id="MPOG01000013">
    <property type="protein sequence ID" value="OOH94632.1"/>
    <property type="molecule type" value="Genomic_DNA"/>
</dbReference>
<dbReference type="Proteomes" id="UP000188947">
    <property type="component" value="Unassembled WGS sequence"/>
</dbReference>
<name>A0A1V3TZW9_ELIME</name>
<dbReference type="AlphaFoldDB" id="A0A1V3TZW9"/>
<keyword evidence="1" id="KW-0732">Signal</keyword>
<dbReference type="GeneID" id="48544056"/>
<organism evidence="2 3">
    <name type="scientific">Elizabethkingia meningoseptica</name>
    <name type="common">Chryseobacterium meningosepticum</name>
    <dbReference type="NCBI Taxonomy" id="238"/>
    <lineage>
        <taxon>Bacteria</taxon>
        <taxon>Pseudomonadati</taxon>
        <taxon>Bacteroidota</taxon>
        <taxon>Flavobacteriia</taxon>
        <taxon>Flavobacteriales</taxon>
        <taxon>Weeksellaceae</taxon>
        <taxon>Elizabethkingia</taxon>
    </lineage>
</organism>
<protein>
    <submittedName>
        <fullName evidence="2">Uncharacterized protein</fullName>
    </submittedName>
</protein>
<feature type="signal peptide" evidence="1">
    <location>
        <begin position="1"/>
        <end position="19"/>
    </location>
</feature>
<proteinExistence type="predicted"/>
<comment type="caution">
    <text evidence="2">The sequence shown here is derived from an EMBL/GenBank/DDBJ whole genome shotgun (WGS) entry which is preliminary data.</text>
</comment>
<dbReference type="RefSeq" id="WP_019050744.1">
    <property type="nucleotide sequence ID" value="NZ_CP014338.1"/>
</dbReference>
<accession>A0A1V3TZW9</accession>
<reference evidence="2 3" key="1">
    <citation type="submission" date="2016-11" db="EMBL/GenBank/DDBJ databases">
        <title>Genome sequence and comparative genomic analysis of clinical strain Elizabethkingia meningoseptica 61421 PRCM.</title>
        <authorList>
            <person name="Wang M."/>
            <person name="Hu S."/>
            <person name="Cao L."/>
            <person name="Jiang T."/>
            <person name="Zhou Y."/>
            <person name="Ming D."/>
        </authorList>
    </citation>
    <scope>NUCLEOTIDE SEQUENCE [LARGE SCALE GENOMIC DNA]</scope>
    <source>
        <strain evidence="2 3">61421 PRCM</strain>
    </source>
</reference>
<evidence type="ECO:0000313" key="3">
    <source>
        <dbReference type="Proteomes" id="UP000188947"/>
    </source>
</evidence>
<dbReference type="KEGG" id="emg:BBD33_02915"/>
<feature type="chain" id="PRO_5010746964" evidence="1">
    <location>
        <begin position="20"/>
        <end position="68"/>
    </location>
</feature>
<keyword evidence="3" id="KW-1185">Reference proteome</keyword>
<sequence length="68" mass="7440">MKKLFLFSALLLGVGQMFAKTWTIRTSCGTTVTKEISNNATTDQIKAVVSQVNYNECGVRPSTVTLIL</sequence>
<dbReference type="OrthoDB" id="1273487at2"/>
<evidence type="ECO:0000256" key="1">
    <source>
        <dbReference type="SAM" id="SignalP"/>
    </source>
</evidence>
<evidence type="ECO:0000313" key="2">
    <source>
        <dbReference type="EMBL" id="OOH94632.1"/>
    </source>
</evidence>